<evidence type="ECO:0000313" key="8">
    <source>
        <dbReference type="EMBL" id="THV61256.1"/>
    </source>
</evidence>
<evidence type="ECO:0000256" key="6">
    <source>
        <dbReference type="ARBA" id="ARBA00022833"/>
    </source>
</evidence>
<dbReference type="InterPro" id="IPR020549">
    <property type="entry name" value="YbeY_CS"/>
</dbReference>
<comment type="similarity">
    <text evidence="1 7">Belongs to the endoribonuclease YbeY family.</text>
</comment>
<evidence type="ECO:0000256" key="1">
    <source>
        <dbReference type="ARBA" id="ARBA00010875"/>
    </source>
</evidence>
<keyword evidence="7" id="KW-0690">Ribosome biogenesis</keyword>
<dbReference type="InterPro" id="IPR023091">
    <property type="entry name" value="MetalPrtase_cat_dom_sf_prd"/>
</dbReference>
<comment type="caution">
    <text evidence="8">The sequence shown here is derived from an EMBL/GenBank/DDBJ whole genome shotgun (WGS) entry which is preliminary data.</text>
</comment>
<keyword evidence="3 7" id="KW-0479">Metal-binding</keyword>
<dbReference type="OrthoDB" id="9811984at2"/>
<organism evidence="8 9">
    <name type="scientific">Flagellimonas alvinocaridis</name>
    <dbReference type="NCBI Taxonomy" id="2530200"/>
    <lineage>
        <taxon>Bacteria</taxon>
        <taxon>Pseudomonadati</taxon>
        <taxon>Bacteroidota</taxon>
        <taxon>Flavobacteriia</taxon>
        <taxon>Flavobacteriales</taxon>
        <taxon>Flavobacteriaceae</taxon>
        <taxon>Flagellimonas</taxon>
    </lineage>
</organism>
<keyword evidence="2 7" id="KW-0540">Nuclease</keyword>
<keyword evidence="7" id="KW-0963">Cytoplasm</keyword>
<evidence type="ECO:0000256" key="7">
    <source>
        <dbReference type="HAMAP-Rule" id="MF_00009"/>
    </source>
</evidence>
<keyword evidence="9" id="KW-1185">Reference proteome</keyword>
<dbReference type="GO" id="GO:0006364">
    <property type="term" value="P:rRNA processing"/>
    <property type="evidence" value="ECO:0007669"/>
    <property type="project" value="UniProtKB-UniRule"/>
</dbReference>
<comment type="function">
    <text evidence="7">Single strand-specific metallo-endoribonuclease involved in late-stage 70S ribosome quality control and in maturation of the 3' terminus of the 16S rRNA.</text>
</comment>
<evidence type="ECO:0000256" key="5">
    <source>
        <dbReference type="ARBA" id="ARBA00022801"/>
    </source>
</evidence>
<evidence type="ECO:0000256" key="4">
    <source>
        <dbReference type="ARBA" id="ARBA00022759"/>
    </source>
</evidence>
<keyword evidence="6 7" id="KW-0862">Zinc</keyword>
<dbReference type="AlphaFoldDB" id="A0A4V4HXJ1"/>
<accession>A0A4V4HXJ1</accession>
<dbReference type="PROSITE" id="PS01306">
    <property type="entry name" value="UPF0054"/>
    <property type="match status" value="1"/>
</dbReference>
<evidence type="ECO:0000313" key="9">
    <source>
        <dbReference type="Proteomes" id="UP000310406"/>
    </source>
</evidence>
<dbReference type="Pfam" id="PF02130">
    <property type="entry name" value="YbeY"/>
    <property type="match status" value="1"/>
</dbReference>
<dbReference type="GO" id="GO:0008270">
    <property type="term" value="F:zinc ion binding"/>
    <property type="evidence" value="ECO:0007669"/>
    <property type="project" value="UniProtKB-UniRule"/>
</dbReference>
<keyword evidence="5 7" id="KW-0378">Hydrolase</keyword>
<dbReference type="RefSeq" id="WP_136565038.1">
    <property type="nucleotide sequence ID" value="NZ_SNTZ01000001.1"/>
</dbReference>
<evidence type="ECO:0000256" key="3">
    <source>
        <dbReference type="ARBA" id="ARBA00022723"/>
    </source>
</evidence>
<dbReference type="SUPFAM" id="SSF55486">
    <property type="entry name" value="Metalloproteases ('zincins'), catalytic domain"/>
    <property type="match status" value="1"/>
</dbReference>
<keyword evidence="7" id="KW-0698">rRNA processing</keyword>
<feature type="binding site" evidence="7">
    <location>
        <position position="105"/>
    </location>
    <ligand>
        <name>Zn(2+)</name>
        <dbReference type="ChEBI" id="CHEBI:29105"/>
        <note>catalytic</note>
    </ligand>
</feature>
<feature type="binding site" evidence="7">
    <location>
        <position position="115"/>
    </location>
    <ligand>
        <name>Zn(2+)</name>
        <dbReference type="ChEBI" id="CHEBI:29105"/>
        <note>catalytic</note>
    </ligand>
</feature>
<dbReference type="HAMAP" id="MF_00009">
    <property type="entry name" value="Endoribonucl_YbeY"/>
    <property type="match status" value="1"/>
</dbReference>
<dbReference type="EC" id="3.1.-.-" evidence="7"/>
<dbReference type="GO" id="GO:0005737">
    <property type="term" value="C:cytoplasm"/>
    <property type="evidence" value="ECO:0007669"/>
    <property type="project" value="UniProtKB-SubCell"/>
</dbReference>
<dbReference type="NCBIfam" id="TIGR00043">
    <property type="entry name" value="rRNA maturation RNase YbeY"/>
    <property type="match status" value="1"/>
</dbReference>
<dbReference type="Gene3D" id="3.40.390.30">
    <property type="entry name" value="Metalloproteases ('zincins'), catalytic domain"/>
    <property type="match status" value="1"/>
</dbReference>
<sequence>MIEFHFKSEFQLENIAQHSDWVSRIINSEDFVVGQVDYIFCSDEDLLKINVEYLNHDTLTDIITFDYSDGTTISGDVFISTDRVMENAVTFNVDFGEELLRVMSHGVLHLMGYGDKSEKEASLMRKKEEEKIKMFHVEQ</sequence>
<comment type="subcellular location">
    <subcellularLocation>
        <location evidence="7">Cytoplasm</location>
    </subcellularLocation>
</comment>
<dbReference type="GO" id="GO:0004222">
    <property type="term" value="F:metalloendopeptidase activity"/>
    <property type="evidence" value="ECO:0007669"/>
    <property type="project" value="InterPro"/>
</dbReference>
<proteinExistence type="inferred from homology"/>
<gene>
    <name evidence="7 8" type="primary">ybeY</name>
    <name evidence="8" type="ORF">EZV76_02715</name>
</gene>
<reference evidence="8 9" key="1">
    <citation type="submission" date="2019-03" db="EMBL/GenBank/DDBJ databases">
        <title>Muricauda SCR12 sp.nov, a marine bacterium isolated from Pacific Ocean:the Okinawa trough.</title>
        <authorList>
            <person name="Liu L."/>
        </authorList>
    </citation>
    <scope>NUCLEOTIDE SEQUENCE [LARGE SCALE GENOMIC DNA]</scope>
    <source>
        <strain evidence="8 9">SCR12</strain>
    </source>
</reference>
<keyword evidence="4 7" id="KW-0255">Endonuclease</keyword>
<evidence type="ECO:0000256" key="2">
    <source>
        <dbReference type="ARBA" id="ARBA00022722"/>
    </source>
</evidence>
<comment type="cofactor">
    <cofactor evidence="7">
        <name>Zn(2+)</name>
        <dbReference type="ChEBI" id="CHEBI:29105"/>
    </cofactor>
    <text evidence="7">Binds 1 zinc ion.</text>
</comment>
<dbReference type="PANTHER" id="PTHR46986">
    <property type="entry name" value="ENDORIBONUCLEASE YBEY, CHLOROPLASTIC"/>
    <property type="match status" value="1"/>
</dbReference>
<dbReference type="EMBL" id="SNTZ01000001">
    <property type="protein sequence ID" value="THV61256.1"/>
    <property type="molecule type" value="Genomic_DNA"/>
</dbReference>
<dbReference type="GO" id="GO:0004521">
    <property type="term" value="F:RNA endonuclease activity"/>
    <property type="evidence" value="ECO:0007669"/>
    <property type="project" value="UniProtKB-UniRule"/>
</dbReference>
<name>A0A4V4HXJ1_9FLAO</name>
<dbReference type="PANTHER" id="PTHR46986:SF1">
    <property type="entry name" value="ENDORIBONUCLEASE YBEY, CHLOROPLASTIC"/>
    <property type="match status" value="1"/>
</dbReference>
<protein>
    <recommendedName>
        <fullName evidence="7">Endoribonuclease YbeY</fullName>
        <ecNumber evidence="7">3.1.-.-</ecNumber>
    </recommendedName>
</protein>
<dbReference type="Proteomes" id="UP000310406">
    <property type="component" value="Unassembled WGS sequence"/>
</dbReference>
<feature type="binding site" evidence="7">
    <location>
        <position position="109"/>
    </location>
    <ligand>
        <name>Zn(2+)</name>
        <dbReference type="ChEBI" id="CHEBI:29105"/>
        <note>catalytic</note>
    </ligand>
</feature>
<dbReference type="InterPro" id="IPR002036">
    <property type="entry name" value="YbeY"/>
</dbReference>